<protein>
    <recommendedName>
        <fullName evidence="4">Large ribosomal subunit protein uL13</fullName>
    </recommendedName>
    <alternativeName>
        <fullName evidence="5">60S ribosomal protein L13a</fullName>
    </alternativeName>
</protein>
<dbReference type="GO" id="GO:0003729">
    <property type="term" value="F:mRNA binding"/>
    <property type="evidence" value="ECO:0007669"/>
    <property type="project" value="TreeGrafter"/>
</dbReference>
<dbReference type="CDD" id="cd00392">
    <property type="entry name" value="Ribosomal_L13"/>
    <property type="match status" value="1"/>
</dbReference>
<evidence type="ECO:0000256" key="5">
    <source>
        <dbReference type="ARBA" id="ARBA00035367"/>
    </source>
</evidence>
<dbReference type="AlphaFoldDB" id="A0A7M5VBK2"/>
<dbReference type="FunFam" id="6.10.250.3250:FF:000001">
    <property type="entry name" value="60S ribosomal protein L13a"/>
    <property type="match status" value="1"/>
</dbReference>
<dbReference type="SUPFAM" id="SSF52161">
    <property type="entry name" value="Ribosomal protein L13"/>
    <property type="match status" value="1"/>
</dbReference>
<dbReference type="RefSeq" id="XP_066914682.1">
    <property type="nucleotide sequence ID" value="XM_067058581.1"/>
</dbReference>
<dbReference type="PANTHER" id="PTHR11545:SF3">
    <property type="entry name" value="LARGE RIBOSOMAL SUBUNIT PROTEIN UL13"/>
    <property type="match status" value="1"/>
</dbReference>
<dbReference type="EnsemblMetazoa" id="CLYHEMT007199.1">
    <property type="protein sequence ID" value="CLYHEMP007199.1"/>
    <property type="gene ID" value="CLYHEMG007199"/>
</dbReference>
<dbReference type="GeneID" id="136801902"/>
<keyword evidence="7" id="KW-1185">Reference proteome</keyword>
<dbReference type="GO" id="GO:0017148">
    <property type="term" value="P:negative regulation of translation"/>
    <property type="evidence" value="ECO:0007669"/>
    <property type="project" value="TreeGrafter"/>
</dbReference>
<dbReference type="InterPro" id="IPR005755">
    <property type="entry name" value="Ribosomal_uL13_euk/arc"/>
</dbReference>
<comment type="similarity">
    <text evidence="1">Belongs to the universal ribosomal protein uL13 family.</text>
</comment>
<proteinExistence type="inferred from homology"/>
<dbReference type="FunFam" id="3.90.1180.10:FF:000002">
    <property type="entry name" value="60S ribosomal protein L16"/>
    <property type="match status" value="1"/>
</dbReference>
<dbReference type="HAMAP" id="MF_01366">
    <property type="entry name" value="Ribosomal_uL13"/>
    <property type="match status" value="1"/>
</dbReference>
<dbReference type="Proteomes" id="UP000594262">
    <property type="component" value="Unplaced"/>
</dbReference>
<evidence type="ECO:0000256" key="4">
    <source>
        <dbReference type="ARBA" id="ARBA00035201"/>
    </source>
</evidence>
<name>A0A7M5VBK2_9CNID</name>
<dbReference type="RefSeq" id="XP_066914681.1">
    <property type="nucleotide sequence ID" value="XM_067058580.1"/>
</dbReference>
<dbReference type="GO" id="GO:0003735">
    <property type="term" value="F:structural constituent of ribosome"/>
    <property type="evidence" value="ECO:0007669"/>
    <property type="project" value="InterPro"/>
</dbReference>
<dbReference type="InterPro" id="IPR036899">
    <property type="entry name" value="Ribosomal_uL13_sf"/>
</dbReference>
<evidence type="ECO:0000256" key="2">
    <source>
        <dbReference type="ARBA" id="ARBA00022980"/>
    </source>
</evidence>
<dbReference type="GO" id="GO:0006412">
    <property type="term" value="P:translation"/>
    <property type="evidence" value="ECO:0007669"/>
    <property type="project" value="InterPro"/>
</dbReference>
<keyword evidence="2" id="KW-0689">Ribosomal protein</keyword>
<sequence>MGFEKPIIIDGKDHLVGRLASTIAKCLLQGQKIVVVRCERICISGNFYRNKLKVLDYLRKRMATKPSRGPYHFRAPSKCLFKVVRGMIPHKTKRGMEALNRLKVFDGIPSPYDKQKRMVVPSALRVLKLKPGRKFCYLGRLSHETGWKYAGIIDSLEEKRKAKSALYYQSKKEALRLRAQAEKQVEA</sequence>
<evidence type="ECO:0000256" key="1">
    <source>
        <dbReference type="ARBA" id="ARBA00006227"/>
    </source>
</evidence>
<dbReference type="Gene3D" id="6.10.250.3250">
    <property type="match status" value="1"/>
</dbReference>
<dbReference type="Pfam" id="PF00572">
    <property type="entry name" value="Ribosomal_L13"/>
    <property type="match status" value="1"/>
</dbReference>
<dbReference type="PANTHER" id="PTHR11545">
    <property type="entry name" value="RIBOSOMAL PROTEIN L13"/>
    <property type="match status" value="1"/>
</dbReference>
<dbReference type="GO" id="GO:0022625">
    <property type="term" value="C:cytosolic large ribosomal subunit"/>
    <property type="evidence" value="ECO:0007669"/>
    <property type="project" value="TreeGrafter"/>
</dbReference>
<dbReference type="OrthoDB" id="1882297at2759"/>
<keyword evidence="3" id="KW-0687">Ribonucleoprotein</keyword>
<accession>A0A7M5VBK2</accession>
<dbReference type="InterPro" id="IPR005822">
    <property type="entry name" value="Ribosomal_uL13"/>
</dbReference>
<dbReference type="NCBIfam" id="TIGR01077">
    <property type="entry name" value="L13_A_E"/>
    <property type="match status" value="1"/>
</dbReference>
<reference evidence="6" key="1">
    <citation type="submission" date="2021-01" db="UniProtKB">
        <authorList>
            <consortium name="EnsemblMetazoa"/>
        </authorList>
    </citation>
    <scope>IDENTIFICATION</scope>
</reference>
<dbReference type="Gene3D" id="3.90.1180.10">
    <property type="entry name" value="Ribosomal protein L13"/>
    <property type="match status" value="1"/>
</dbReference>
<evidence type="ECO:0000313" key="7">
    <source>
        <dbReference type="Proteomes" id="UP000594262"/>
    </source>
</evidence>
<evidence type="ECO:0000256" key="3">
    <source>
        <dbReference type="ARBA" id="ARBA00023274"/>
    </source>
</evidence>
<evidence type="ECO:0000313" key="6">
    <source>
        <dbReference type="EnsemblMetazoa" id="CLYHEMP007199.1"/>
    </source>
</evidence>
<organism evidence="6 7">
    <name type="scientific">Clytia hemisphaerica</name>
    <dbReference type="NCBI Taxonomy" id="252671"/>
    <lineage>
        <taxon>Eukaryota</taxon>
        <taxon>Metazoa</taxon>
        <taxon>Cnidaria</taxon>
        <taxon>Hydrozoa</taxon>
        <taxon>Hydroidolina</taxon>
        <taxon>Leptothecata</taxon>
        <taxon>Obeliida</taxon>
        <taxon>Clytiidae</taxon>
        <taxon>Clytia</taxon>
    </lineage>
</organism>